<dbReference type="Proteomes" id="UP000183843">
    <property type="component" value="Unassembled WGS sequence"/>
</dbReference>
<dbReference type="GO" id="GO:0005524">
    <property type="term" value="F:ATP binding"/>
    <property type="evidence" value="ECO:0007669"/>
    <property type="project" value="InterPro"/>
</dbReference>
<proteinExistence type="predicted"/>
<name>A0A1I0VJ59_SELRU</name>
<dbReference type="SUPFAM" id="SSF52540">
    <property type="entry name" value="P-loop containing nucleoside triphosphate hydrolases"/>
    <property type="match status" value="1"/>
</dbReference>
<evidence type="ECO:0000313" key="3">
    <source>
        <dbReference type="Proteomes" id="UP000183843"/>
    </source>
</evidence>
<reference evidence="2 3" key="1">
    <citation type="submission" date="2016-10" db="EMBL/GenBank/DDBJ databases">
        <authorList>
            <person name="de Groot N.N."/>
        </authorList>
    </citation>
    <scope>NUCLEOTIDE SEQUENCE [LARGE SCALE GENOMIC DNA]</scope>
    <source>
        <strain evidence="2 3">L14</strain>
    </source>
</reference>
<accession>A0A1I0VJ59</accession>
<dbReference type="PANTHER" id="PTHR30050:SF4">
    <property type="entry name" value="ATP-BINDING PROTEIN RV3427C IN INSERTION SEQUENCE-RELATED"/>
    <property type="match status" value="1"/>
</dbReference>
<protein>
    <submittedName>
        <fullName evidence="2">DNA replication protein DnaC</fullName>
    </submittedName>
</protein>
<sequence length="215" mass="25016">MKLPAGTDDNKRQLLEWAGIYKRYQAVTFENIEKRGLPGDKNIRENYKQVKQYASQLDYQVKHGFGLILSGHYGAMKTTMAVAVLRQWLDTGHNGLIVPMCSLMDNLYTMRIMNREEFAKYDQRIRSTPLLVIDDLGAENNESWILSKIDSIITERYNKMLPVIVTTNLTKKELEGTYSARVMDRLRNISTYLVFDAESQRRTKSNIYDFERAKK</sequence>
<organism evidence="2 3">
    <name type="scientific">Selenomonas ruminantium</name>
    <dbReference type="NCBI Taxonomy" id="971"/>
    <lineage>
        <taxon>Bacteria</taxon>
        <taxon>Bacillati</taxon>
        <taxon>Bacillota</taxon>
        <taxon>Negativicutes</taxon>
        <taxon>Selenomonadales</taxon>
        <taxon>Selenomonadaceae</taxon>
        <taxon>Selenomonas</taxon>
    </lineage>
</organism>
<dbReference type="GO" id="GO:0006260">
    <property type="term" value="P:DNA replication"/>
    <property type="evidence" value="ECO:0007669"/>
    <property type="project" value="TreeGrafter"/>
</dbReference>
<dbReference type="RefSeq" id="WP_074812815.1">
    <property type="nucleotide sequence ID" value="NZ_FOJX01000001.1"/>
</dbReference>
<dbReference type="InterPro" id="IPR027417">
    <property type="entry name" value="P-loop_NTPase"/>
</dbReference>
<dbReference type="EMBL" id="FOJX01000001">
    <property type="protein sequence ID" value="SFA76361.1"/>
    <property type="molecule type" value="Genomic_DNA"/>
</dbReference>
<feature type="domain" description="IstB-like ATP-binding" evidence="1">
    <location>
        <begin position="48"/>
        <end position="203"/>
    </location>
</feature>
<dbReference type="InterPro" id="IPR002611">
    <property type="entry name" value="IstB_ATP-bd"/>
</dbReference>
<evidence type="ECO:0000313" key="2">
    <source>
        <dbReference type="EMBL" id="SFA76361.1"/>
    </source>
</evidence>
<dbReference type="Gene3D" id="3.40.50.300">
    <property type="entry name" value="P-loop containing nucleotide triphosphate hydrolases"/>
    <property type="match status" value="1"/>
</dbReference>
<gene>
    <name evidence="2" type="ORF">SAMN05216587_101666</name>
</gene>
<dbReference type="PANTHER" id="PTHR30050">
    <property type="entry name" value="CHROMOSOMAL REPLICATION INITIATOR PROTEIN DNAA"/>
    <property type="match status" value="1"/>
</dbReference>
<evidence type="ECO:0000259" key="1">
    <source>
        <dbReference type="Pfam" id="PF01695"/>
    </source>
</evidence>
<dbReference type="Pfam" id="PF01695">
    <property type="entry name" value="IstB_IS21"/>
    <property type="match status" value="1"/>
</dbReference>
<dbReference type="AlphaFoldDB" id="A0A1I0VJ59"/>